<dbReference type="AlphaFoldDB" id="A0A0G1YY99"/>
<dbReference type="Proteomes" id="UP000034588">
    <property type="component" value="Unassembled WGS sequence"/>
</dbReference>
<protein>
    <submittedName>
        <fullName evidence="2">Uncharacterized protein</fullName>
    </submittedName>
</protein>
<proteinExistence type="predicted"/>
<comment type="caution">
    <text evidence="2">The sequence shown here is derived from an EMBL/GenBank/DDBJ whole genome shotgun (WGS) entry which is preliminary data.</text>
</comment>
<feature type="compositionally biased region" description="Polar residues" evidence="1">
    <location>
        <begin position="1"/>
        <end position="17"/>
    </location>
</feature>
<sequence length="58" mass="6773">MMSPNREPTSSDKSPNKQYPKYNNRMLGGYERRPMSTEINSKQEKKDDGVHLQKRCKG</sequence>
<feature type="region of interest" description="Disordered" evidence="1">
    <location>
        <begin position="1"/>
        <end position="58"/>
    </location>
</feature>
<name>A0A0G1YY99_9BACT</name>
<evidence type="ECO:0000313" key="3">
    <source>
        <dbReference type="Proteomes" id="UP000034588"/>
    </source>
</evidence>
<dbReference type="EMBL" id="LCQD01000021">
    <property type="protein sequence ID" value="KKW11344.1"/>
    <property type="molecule type" value="Genomic_DNA"/>
</dbReference>
<gene>
    <name evidence="2" type="ORF">UY48_C0021G0006</name>
</gene>
<feature type="compositionally biased region" description="Basic and acidic residues" evidence="1">
    <location>
        <begin position="30"/>
        <end position="51"/>
    </location>
</feature>
<accession>A0A0G1YY99</accession>
<reference evidence="2 3" key="1">
    <citation type="journal article" date="2015" name="Nature">
        <title>rRNA introns, odd ribosomes, and small enigmatic genomes across a large radiation of phyla.</title>
        <authorList>
            <person name="Brown C.T."/>
            <person name="Hug L.A."/>
            <person name="Thomas B.C."/>
            <person name="Sharon I."/>
            <person name="Castelle C.J."/>
            <person name="Singh A."/>
            <person name="Wilkins M.J."/>
            <person name="Williams K.H."/>
            <person name="Banfield J.F."/>
        </authorList>
    </citation>
    <scope>NUCLEOTIDE SEQUENCE [LARGE SCALE GENOMIC DNA]</scope>
</reference>
<organism evidence="2 3">
    <name type="scientific">Candidatus Gottesmanbacteria bacterium GW2011_GWB1_49_7</name>
    <dbReference type="NCBI Taxonomy" id="1618448"/>
    <lineage>
        <taxon>Bacteria</taxon>
        <taxon>Candidatus Gottesmaniibacteriota</taxon>
    </lineage>
</organism>
<evidence type="ECO:0000313" key="2">
    <source>
        <dbReference type="EMBL" id="KKW11344.1"/>
    </source>
</evidence>
<evidence type="ECO:0000256" key="1">
    <source>
        <dbReference type="SAM" id="MobiDB-lite"/>
    </source>
</evidence>